<evidence type="ECO:0000313" key="1">
    <source>
        <dbReference type="EMBL" id="EMM74636.1"/>
    </source>
</evidence>
<dbReference type="NCBIfam" id="NF047558">
    <property type="entry name" value="TPR_END_plus"/>
    <property type="match status" value="1"/>
</dbReference>
<sequence length="225" mass="26741">MGYSYLFQKDLNNAFLNLRKALAIDRKYSNAFYNLACVHALAGDKTEMLDCLEKAITWSEKYQDYRNLSLEDEHFSAYWQDFDFKSICDRLPTEPNLHELYKYLKNSSPYGTFTLGEELRDSATDELAIIEAMLFAVKLILKDLDEHGKENIYLYDDKPISFWKEKQKELENDRKDRINSGKKAMSFLVFLKNPIMILKNYSSLLMNWRKRFFNELRMYSNQVCE</sequence>
<protein>
    <submittedName>
        <fullName evidence="1">Tetratricopeptide repeat protein</fullName>
    </submittedName>
</protein>
<organism evidence="1 2">
    <name type="scientific">Leptospira weilii str. 2006001855</name>
    <dbReference type="NCBI Taxonomy" id="996804"/>
    <lineage>
        <taxon>Bacteria</taxon>
        <taxon>Pseudomonadati</taxon>
        <taxon>Spirochaetota</taxon>
        <taxon>Spirochaetia</taxon>
        <taxon>Leptospirales</taxon>
        <taxon>Leptospiraceae</taxon>
        <taxon>Leptospira</taxon>
    </lineage>
</organism>
<name>M6G6S2_9LEPT</name>
<dbReference type="Pfam" id="PF13181">
    <property type="entry name" value="TPR_8"/>
    <property type="match status" value="1"/>
</dbReference>
<dbReference type="Gene3D" id="1.25.40.10">
    <property type="entry name" value="Tetratricopeptide repeat domain"/>
    <property type="match status" value="1"/>
</dbReference>
<dbReference type="SUPFAM" id="SSF48452">
    <property type="entry name" value="TPR-like"/>
    <property type="match status" value="1"/>
</dbReference>
<dbReference type="InterPro" id="IPR019734">
    <property type="entry name" value="TPR_rpt"/>
</dbReference>
<dbReference type="InterPro" id="IPR011990">
    <property type="entry name" value="TPR-like_helical_dom_sf"/>
</dbReference>
<evidence type="ECO:0000313" key="2">
    <source>
        <dbReference type="Proteomes" id="UP000012101"/>
    </source>
</evidence>
<dbReference type="EMBL" id="AFJM02000009">
    <property type="protein sequence ID" value="EMM74636.1"/>
    <property type="molecule type" value="Genomic_DNA"/>
</dbReference>
<reference evidence="1 2" key="1">
    <citation type="submission" date="2013-01" db="EMBL/GenBank/DDBJ databases">
        <authorList>
            <person name="Harkins D.M."/>
            <person name="Durkin A.S."/>
            <person name="Brinkac L.M."/>
            <person name="Haft D.H."/>
            <person name="Selengut J.D."/>
            <person name="Sanka R."/>
            <person name="DePew J."/>
            <person name="Purushe J."/>
            <person name="Hospenthal D.R."/>
            <person name="Murray C.K."/>
            <person name="Pimentel G."/>
            <person name="Wasfy M."/>
            <person name="Vinetz J.M."/>
            <person name="Sutton G.G."/>
            <person name="Nierman W.C."/>
            <person name="Fouts D.E."/>
        </authorList>
    </citation>
    <scope>NUCLEOTIDE SEQUENCE [LARGE SCALE GENOMIC DNA]</scope>
    <source>
        <strain evidence="1 2">2006001855</strain>
    </source>
</reference>
<gene>
    <name evidence="1" type="ORF">LEP1GSC038_4425</name>
</gene>
<comment type="caution">
    <text evidence="1">The sequence shown here is derived from an EMBL/GenBank/DDBJ whole genome shotgun (WGS) entry which is preliminary data.</text>
</comment>
<proteinExistence type="predicted"/>
<dbReference type="AlphaFoldDB" id="M6G6S2"/>
<accession>M6G6S2</accession>
<dbReference type="Proteomes" id="UP000012101">
    <property type="component" value="Unassembled WGS sequence"/>
</dbReference>